<dbReference type="InterPro" id="IPR000515">
    <property type="entry name" value="MetI-like"/>
</dbReference>
<feature type="transmembrane region" description="Helical" evidence="7">
    <location>
        <begin position="73"/>
        <end position="96"/>
    </location>
</feature>
<name>G5IMU8_9FIRM</name>
<dbReference type="InterPro" id="IPR035906">
    <property type="entry name" value="MetI-like_sf"/>
</dbReference>
<evidence type="ECO:0000256" key="2">
    <source>
        <dbReference type="ARBA" id="ARBA00022448"/>
    </source>
</evidence>
<dbReference type="RefSeq" id="WP_006782814.1">
    <property type="nucleotide sequence ID" value="NZ_CP040506.1"/>
</dbReference>
<protein>
    <recommendedName>
        <fullName evidence="8">ABC transmembrane type-1 domain-containing protein</fullName>
    </recommendedName>
</protein>
<dbReference type="Pfam" id="PF00528">
    <property type="entry name" value="BPD_transp_1"/>
    <property type="match status" value="1"/>
</dbReference>
<evidence type="ECO:0000313" key="9">
    <source>
        <dbReference type="EMBL" id="EHI57189.1"/>
    </source>
</evidence>
<dbReference type="PATRIC" id="fig|742737.3.peg.4815"/>
<evidence type="ECO:0000256" key="4">
    <source>
        <dbReference type="ARBA" id="ARBA00022692"/>
    </source>
</evidence>
<evidence type="ECO:0000256" key="6">
    <source>
        <dbReference type="ARBA" id="ARBA00023136"/>
    </source>
</evidence>
<dbReference type="OrthoDB" id="9787837at2"/>
<keyword evidence="3" id="KW-1003">Cell membrane</keyword>
<organism evidence="9 10">
    <name type="scientific">Hungatella hathewayi WAL-18680</name>
    <dbReference type="NCBI Taxonomy" id="742737"/>
    <lineage>
        <taxon>Bacteria</taxon>
        <taxon>Bacillati</taxon>
        <taxon>Bacillota</taxon>
        <taxon>Clostridia</taxon>
        <taxon>Lachnospirales</taxon>
        <taxon>Lachnospiraceae</taxon>
        <taxon>Hungatella</taxon>
    </lineage>
</organism>
<dbReference type="EMBL" id="ADLN01000123">
    <property type="protein sequence ID" value="EHI57189.1"/>
    <property type="molecule type" value="Genomic_DNA"/>
</dbReference>
<sequence length="279" mass="31147">MGVRTKKRVESIAIHGILILLVLVCVFPILWMCLISVKDTSESISGWNSLWVNNPTLDNYRRLFSMIPIWKNAFNSVFTTILGTVTSLFFCSLAGFAFAKYKFPGRNVLFYFVIATMLVPPEVGAVPLFVIMKKLNLINSLWSLIIPRIATAVGIFYMHQYITDIPDELIEAAHIDGCGDFKIFTSIVIPVIKPALASWASVTLIARWNDFFWPLLYLRKQAKYTLMVSISLLPVSEGLSTPWPVILAGTTLVIIPIIVLYLLLQTFQKAGLTAGAVKG</sequence>
<dbReference type="GO" id="GO:0005886">
    <property type="term" value="C:plasma membrane"/>
    <property type="evidence" value="ECO:0007669"/>
    <property type="project" value="UniProtKB-SubCell"/>
</dbReference>
<feature type="transmembrane region" description="Helical" evidence="7">
    <location>
        <begin position="243"/>
        <end position="264"/>
    </location>
</feature>
<keyword evidence="4 7" id="KW-0812">Transmembrane</keyword>
<feature type="transmembrane region" description="Helical" evidence="7">
    <location>
        <begin position="108"/>
        <end position="129"/>
    </location>
</feature>
<keyword evidence="10" id="KW-1185">Reference proteome</keyword>
<dbReference type="PROSITE" id="PS50928">
    <property type="entry name" value="ABC_TM1"/>
    <property type="match status" value="1"/>
</dbReference>
<dbReference type="Proteomes" id="UP000005384">
    <property type="component" value="Unassembled WGS sequence"/>
</dbReference>
<feature type="transmembrane region" description="Helical" evidence="7">
    <location>
        <begin position="12"/>
        <end position="37"/>
    </location>
</feature>
<dbReference type="PANTHER" id="PTHR43744">
    <property type="entry name" value="ABC TRANSPORTER PERMEASE PROTEIN MG189-RELATED-RELATED"/>
    <property type="match status" value="1"/>
</dbReference>
<keyword evidence="6 7" id="KW-0472">Membrane</keyword>
<evidence type="ECO:0000256" key="3">
    <source>
        <dbReference type="ARBA" id="ARBA00022475"/>
    </source>
</evidence>
<keyword evidence="5 7" id="KW-1133">Transmembrane helix</keyword>
<evidence type="ECO:0000256" key="1">
    <source>
        <dbReference type="ARBA" id="ARBA00004651"/>
    </source>
</evidence>
<reference evidence="9 10" key="1">
    <citation type="submission" date="2011-08" db="EMBL/GenBank/DDBJ databases">
        <title>The Genome Sequence of Clostridium hathewayi WAL-18680.</title>
        <authorList>
            <consortium name="The Broad Institute Genome Sequencing Platform"/>
            <person name="Earl A."/>
            <person name="Ward D."/>
            <person name="Feldgarden M."/>
            <person name="Gevers D."/>
            <person name="Finegold S.M."/>
            <person name="Summanen P.H."/>
            <person name="Molitoris D.R."/>
            <person name="Song M."/>
            <person name="Daigneault M."/>
            <person name="Allen-Vercoe E."/>
            <person name="Young S.K."/>
            <person name="Zeng Q."/>
            <person name="Gargeya S."/>
            <person name="Fitzgerald M."/>
            <person name="Haas B."/>
            <person name="Abouelleil A."/>
            <person name="Alvarado L."/>
            <person name="Arachchi H.M."/>
            <person name="Berlin A."/>
            <person name="Brown A."/>
            <person name="Chapman S.B."/>
            <person name="Chen Z."/>
            <person name="Dunbar C."/>
            <person name="Freedman E."/>
            <person name="Gearin G."/>
            <person name="Gellesch M."/>
            <person name="Goldberg J."/>
            <person name="Griggs A."/>
            <person name="Gujja S."/>
            <person name="Heiman D."/>
            <person name="Howarth C."/>
            <person name="Larson L."/>
            <person name="Lui A."/>
            <person name="MacDonald P.J.P."/>
            <person name="Montmayeur A."/>
            <person name="Murphy C."/>
            <person name="Neiman D."/>
            <person name="Pearson M."/>
            <person name="Priest M."/>
            <person name="Roberts A."/>
            <person name="Saif S."/>
            <person name="Shea T."/>
            <person name="Shenoy N."/>
            <person name="Sisk P."/>
            <person name="Stolte C."/>
            <person name="Sykes S."/>
            <person name="Wortman J."/>
            <person name="Nusbaum C."/>
            <person name="Birren B."/>
        </authorList>
    </citation>
    <scope>NUCLEOTIDE SEQUENCE [LARGE SCALE GENOMIC DNA]</scope>
    <source>
        <strain evidence="9 10">WAL-18680</strain>
    </source>
</reference>
<dbReference type="GO" id="GO:0055085">
    <property type="term" value="P:transmembrane transport"/>
    <property type="evidence" value="ECO:0007669"/>
    <property type="project" value="InterPro"/>
</dbReference>
<feature type="transmembrane region" description="Helical" evidence="7">
    <location>
        <begin position="141"/>
        <end position="162"/>
    </location>
</feature>
<evidence type="ECO:0000259" key="8">
    <source>
        <dbReference type="PROSITE" id="PS50928"/>
    </source>
</evidence>
<dbReference type="SUPFAM" id="SSF161098">
    <property type="entry name" value="MetI-like"/>
    <property type="match status" value="1"/>
</dbReference>
<dbReference type="AlphaFoldDB" id="G5IMU8"/>
<comment type="similarity">
    <text evidence="7">Belongs to the binding-protein-dependent transport system permease family.</text>
</comment>
<gene>
    <name evidence="9" type="ORF">HMPREF9473_04826</name>
</gene>
<evidence type="ECO:0000256" key="7">
    <source>
        <dbReference type="RuleBase" id="RU363032"/>
    </source>
</evidence>
<dbReference type="HOGENOM" id="CLU_016047_1_1_9"/>
<keyword evidence="2 7" id="KW-0813">Transport</keyword>
<evidence type="ECO:0000313" key="10">
    <source>
        <dbReference type="Proteomes" id="UP000005384"/>
    </source>
</evidence>
<feature type="domain" description="ABC transmembrane type-1" evidence="8">
    <location>
        <begin position="73"/>
        <end position="264"/>
    </location>
</feature>
<accession>G5IMU8</accession>
<comment type="subcellular location">
    <subcellularLocation>
        <location evidence="1 7">Cell membrane</location>
        <topology evidence="1 7">Multi-pass membrane protein</topology>
    </subcellularLocation>
</comment>
<dbReference type="PANTHER" id="PTHR43744:SF8">
    <property type="entry name" value="SN-GLYCEROL-3-PHOSPHATE TRANSPORT SYSTEM PERMEASE PROTEIN UGPE"/>
    <property type="match status" value="1"/>
</dbReference>
<dbReference type="CDD" id="cd06261">
    <property type="entry name" value="TM_PBP2"/>
    <property type="match status" value="1"/>
</dbReference>
<dbReference type="Gene3D" id="1.10.3720.10">
    <property type="entry name" value="MetI-like"/>
    <property type="match status" value="1"/>
</dbReference>
<evidence type="ECO:0000256" key="5">
    <source>
        <dbReference type="ARBA" id="ARBA00022989"/>
    </source>
</evidence>
<proteinExistence type="inferred from homology"/>
<feature type="transmembrane region" description="Helical" evidence="7">
    <location>
        <begin position="183"/>
        <end position="206"/>
    </location>
</feature>
<comment type="caution">
    <text evidence="9">The sequence shown here is derived from an EMBL/GenBank/DDBJ whole genome shotgun (WGS) entry which is preliminary data.</text>
</comment>